<dbReference type="Proteomes" id="UP001320119">
    <property type="component" value="Chromosome"/>
</dbReference>
<accession>A0AAN2BJP7</accession>
<proteinExistence type="predicted"/>
<reference evidence="1 2" key="1">
    <citation type="journal article" date="2022" name="IScience">
        <title>An ultrasensitive nanofiber-based assay for enzymatic hydrolysis and deep-sea microbial degradation of cellulose.</title>
        <authorList>
            <person name="Tsudome M."/>
            <person name="Tachioka M."/>
            <person name="Miyazaki M."/>
            <person name="Uchimura K."/>
            <person name="Tsuda M."/>
            <person name="Takaki Y."/>
            <person name="Deguchi S."/>
        </authorList>
    </citation>
    <scope>NUCLEOTIDE SEQUENCE [LARGE SCALE GENOMIC DNA]</scope>
    <source>
        <strain evidence="1 2">GE09</strain>
    </source>
</reference>
<keyword evidence="2" id="KW-1185">Reference proteome</keyword>
<evidence type="ECO:0000313" key="2">
    <source>
        <dbReference type="Proteomes" id="UP001320119"/>
    </source>
</evidence>
<dbReference type="KEGG" id="marq:MARGE09_P1357"/>
<name>A0AAN2BJP7_9GAMM</name>
<dbReference type="RefSeq" id="WP_236986631.1">
    <property type="nucleotide sequence ID" value="NZ_AP023086.1"/>
</dbReference>
<dbReference type="AlphaFoldDB" id="A0AAN2BJP7"/>
<dbReference type="EMBL" id="AP023086">
    <property type="protein sequence ID" value="BCD97156.1"/>
    <property type="molecule type" value="Genomic_DNA"/>
</dbReference>
<gene>
    <name evidence="1" type="ORF">MARGE09_P1357</name>
</gene>
<organism evidence="1 2">
    <name type="scientific">Marinagarivorans cellulosilyticus</name>
    <dbReference type="NCBI Taxonomy" id="2721545"/>
    <lineage>
        <taxon>Bacteria</taxon>
        <taxon>Pseudomonadati</taxon>
        <taxon>Pseudomonadota</taxon>
        <taxon>Gammaproteobacteria</taxon>
        <taxon>Cellvibrionales</taxon>
        <taxon>Cellvibrionaceae</taxon>
        <taxon>Marinagarivorans</taxon>
    </lineage>
</organism>
<sequence>MPHPLSANPNKYNQPANYTGLIPWPVYLALQNKFAQYLYESDRDWVRRISASIMKSPDQILAKDLMNFSSNDFKSELLSKVKSKDWGQAAVKRDELMDGLSRVATRQVYSGGDKGIKAKQVHLNPSALAINGQNAESRAKALVNKLIASTNVDTPDNGSVFWNGIDARKLVHYIEKWNKATPGMFGQLEATTDVRLVDGQFVWDNSPQGKNLQHYFAGVSENLGNKARGHMTAAVLWGFRNTSILTYAELPRILYGMSEALEKGQKPAVTDISIVVIDAIGSSGDVKIVNNADILNLPIWQPASGTRGYSKNECTLTGTKLSNFKNIQGKWTGKTTVPNSQALRDYFQSRPKKPSAAAVRIVEDARNLVRDSNKF</sequence>
<evidence type="ECO:0000313" key="1">
    <source>
        <dbReference type="EMBL" id="BCD97156.1"/>
    </source>
</evidence>
<protein>
    <submittedName>
        <fullName evidence="1">Uncharacterized protein</fullName>
    </submittedName>
</protein>